<evidence type="ECO:0000313" key="5">
    <source>
        <dbReference type="EMBL" id="SFW83859.1"/>
    </source>
</evidence>
<evidence type="ECO:0000256" key="4">
    <source>
        <dbReference type="ARBA" id="ARBA00023004"/>
    </source>
</evidence>
<reference evidence="6 8" key="2">
    <citation type="submission" date="2023-11" db="EMBL/GenBank/DDBJ databases">
        <title>MicrobeMod: A computational toolkit for identifying prokaryotic methylation and restriction-modification with nanopore sequencing.</title>
        <authorList>
            <person name="Crits-Christoph A."/>
            <person name="Kang S.C."/>
            <person name="Lee H."/>
            <person name="Ostrov N."/>
        </authorList>
    </citation>
    <scope>NUCLEOTIDE SEQUENCE [LARGE SCALE GENOMIC DNA]</scope>
    <source>
        <strain evidence="6 8">ATCC 23090</strain>
    </source>
</reference>
<accession>A0A1K1SHL5</accession>
<dbReference type="STRING" id="1004.SAMN05661012_05463"/>
<dbReference type="InterPro" id="IPR001486">
    <property type="entry name" value="Hemoglobin_trunc"/>
</dbReference>
<dbReference type="OrthoDB" id="25954at2"/>
<sequence>MLTDIATEADIKLMVHTFYARVREDDTIGPIFNSRIKDWDTHLQKLCNFWSTLLLYTKTYEGDPMSVHRGMAIDTVHFNTWLTIFNKTIDDLFDGETAQAAKNRAQKISTVMQHVVTRPA</sequence>
<evidence type="ECO:0000256" key="3">
    <source>
        <dbReference type="ARBA" id="ARBA00022723"/>
    </source>
</evidence>
<evidence type="ECO:0000256" key="2">
    <source>
        <dbReference type="ARBA" id="ARBA00022617"/>
    </source>
</evidence>
<dbReference type="Proteomes" id="UP000183788">
    <property type="component" value="Unassembled WGS sequence"/>
</dbReference>
<dbReference type="SUPFAM" id="SSF46458">
    <property type="entry name" value="Globin-like"/>
    <property type="match status" value="1"/>
</dbReference>
<keyword evidence="8" id="KW-1185">Reference proteome</keyword>
<dbReference type="RefSeq" id="WP_072364541.1">
    <property type="nucleotide sequence ID" value="NZ_CBHWAX010000006.1"/>
</dbReference>
<dbReference type="InterPro" id="IPR012292">
    <property type="entry name" value="Globin/Proto"/>
</dbReference>
<dbReference type="CDD" id="cd08916">
    <property type="entry name" value="TrHb3_P"/>
    <property type="match status" value="1"/>
</dbReference>
<dbReference type="Proteomes" id="UP001326715">
    <property type="component" value="Chromosome"/>
</dbReference>
<dbReference type="GO" id="GO:0046872">
    <property type="term" value="F:metal ion binding"/>
    <property type="evidence" value="ECO:0007669"/>
    <property type="project" value="UniProtKB-KW"/>
</dbReference>
<dbReference type="Gene3D" id="1.10.490.10">
    <property type="entry name" value="Globins"/>
    <property type="match status" value="1"/>
</dbReference>
<organism evidence="5 7">
    <name type="scientific">Chitinophaga sancti</name>
    <dbReference type="NCBI Taxonomy" id="1004"/>
    <lineage>
        <taxon>Bacteria</taxon>
        <taxon>Pseudomonadati</taxon>
        <taxon>Bacteroidota</taxon>
        <taxon>Chitinophagia</taxon>
        <taxon>Chitinophagales</taxon>
        <taxon>Chitinophagaceae</taxon>
        <taxon>Chitinophaga</taxon>
    </lineage>
</organism>
<dbReference type="AlphaFoldDB" id="A0A1K1SHL5"/>
<dbReference type="Pfam" id="PF01152">
    <property type="entry name" value="Bac_globin"/>
    <property type="match status" value="1"/>
</dbReference>
<evidence type="ECO:0000313" key="8">
    <source>
        <dbReference type="Proteomes" id="UP001326715"/>
    </source>
</evidence>
<dbReference type="GO" id="GO:0020037">
    <property type="term" value="F:heme binding"/>
    <property type="evidence" value="ECO:0007669"/>
    <property type="project" value="InterPro"/>
</dbReference>
<reference evidence="5 7" key="1">
    <citation type="submission" date="2016-11" db="EMBL/GenBank/DDBJ databases">
        <authorList>
            <person name="Jaros S."/>
            <person name="Januszkiewicz K."/>
            <person name="Wedrychowicz H."/>
        </authorList>
    </citation>
    <scope>NUCLEOTIDE SEQUENCE [LARGE SCALE GENOMIC DNA]</scope>
    <source>
        <strain evidence="5 7">DSM 784</strain>
    </source>
</reference>
<dbReference type="GO" id="GO:0019825">
    <property type="term" value="F:oxygen binding"/>
    <property type="evidence" value="ECO:0007669"/>
    <property type="project" value="InterPro"/>
</dbReference>
<keyword evidence="1" id="KW-0813">Transport</keyword>
<name>A0A1K1SHL5_9BACT</name>
<keyword evidence="3" id="KW-0479">Metal-binding</keyword>
<gene>
    <name evidence="5" type="ORF">SAMN05661012_05463</name>
    <name evidence="6" type="ORF">SR876_13950</name>
</gene>
<evidence type="ECO:0000313" key="7">
    <source>
        <dbReference type="Proteomes" id="UP000183788"/>
    </source>
</evidence>
<dbReference type="InterPro" id="IPR009050">
    <property type="entry name" value="Globin-like_sf"/>
</dbReference>
<dbReference type="EMBL" id="CP140154">
    <property type="protein sequence ID" value="WQG92616.1"/>
    <property type="molecule type" value="Genomic_DNA"/>
</dbReference>
<proteinExistence type="predicted"/>
<evidence type="ECO:0000313" key="6">
    <source>
        <dbReference type="EMBL" id="WQG92616.1"/>
    </source>
</evidence>
<evidence type="ECO:0000256" key="1">
    <source>
        <dbReference type="ARBA" id="ARBA00022448"/>
    </source>
</evidence>
<dbReference type="EMBL" id="FPIZ01000023">
    <property type="protein sequence ID" value="SFW83859.1"/>
    <property type="molecule type" value="Genomic_DNA"/>
</dbReference>
<keyword evidence="4" id="KW-0408">Iron</keyword>
<protein>
    <submittedName>
        <fullName evidence="5 6">Hemoglobin</fullName>
    </submittedName>
</protein>
<keyword evidence="2" id="KW-0349">Heme</keyword>